<organism evidence="2 3">
    <name type="scientific">Halothiobacillus diazotrophicus</name>
    <dbReference type="NCBI Taxonomy" id="1860122"/>
    <lineage>
        <taxon>Bacteria</taxon>
        <taxon>Pseudomonadati</taxon>
        <taxon>Pseudomonadota</taxon>
        <taxon>Gammaproteobacteria</taxon>
        <taxon>Chromatiales</taxon>
        <taxon>Halothiobacillaceae</taxon>
        <taxon>Halothiobacillus</taxon>
    </lineage>
</organism>
<protein>
    <submittedName>
        <fullName evidence="2">Phosphopantetheine-binding protein</fullName>
    </submittedName>
</protein>
<name>A0A191ZJK3_9GAMM</name>
<dbReference type="InterPro" id="IPR009081">
    <property type="entry name" value="PP-bd_ACP"/>
</dbReference>
<dbReference type="EMBL" id="CP016027">
    <property type="protein sequence ID" value="ANJ68027.1"/>
    <property type="molecule type" value="Genomic_DNA"/>
</dbReference>
<gene>
    <name evidence="2" type="ORF">A9404_12160</name>
</gene>
<reference evidence="2 3" key="1">
    <citation type="submission" date="2016-06" db="EMBL/GenBank/DDBJ databases">
        <title>Insight into the functional genes involving in sulfur oxidation in Pearl River water.</title>
        <authorList>
            <person name="Luo J."/>
            <person name="Tan X."/>
            <person name="Lin W."/>
        </authorList>
    </citation>
    <scope>NUCLEOTIDE SEQUENCE [LARGE SCALE GENOMIC DNA]</scope>
    <source>
        <strain evidence="2 3">LS2</strain>
    </source>
</reference>
<proteinExistence type="predicted"/>
<dbReference type="Pfam" id="PF00550">
    <property type="entry name" value="PP-binding"/>
    <property type="match status" value="1"/>
</dbReference>
<evidence type="ECO:0000313" key="3">
    <source>
        <dbReference type="Proteomes" id="UP000078596"/>
    </source>
</evidence>
<keyword evidence="3" id="KW-1185">Reference proteome</keyword>
<dbReference type="SUPFAM" id="SSF47336">
    <property type="entry name" value="ACP-like"/>
    <property type="match status" value="1"/>
</dbReference>
<dbReference type="InterPro" id="IPR036736">
    <property type="entry name" value="ACP-like_sf"/>
</dbReference>
<dbReference type="RefSeq" id="WP_066102063.1">
    <property type="nucleotide sequence ID" value="NZ_CP016027.1"/>
</dbReference>
<sequence length="82" mass="9393">MTPIELIRNFLQERTDVDPALVQPDRLLADLQIDSFSLLELIFEFEAQWDVQIPNDAVTPKTVQDLIDLVERFMPEHGDGVA</sequence>
<dbReference type="STRING" id="1860122.A9404_12160"/>
<dbReference type="Proteomes" id="UP000078596">
    <property type="component" value="Chromosome"/>
</dbReference>
<dbReference type="KEGG" id="haz:A9404_12160"/>
<evidence type="ECO:0000313" key="2">
    <source>
        <dbReference type="EMBL" id="ANJ68027.1"/>
    </source>
</evidence>
<accession>A0A191ZJK3</accession>
<feature type="domain" description="Carrier" evidence="1">
    <location>
        <begin position="6"/>
        <end position="70"/>
    </location>
</feature>
<dbReference type="Gene3D" id="1.10.1200.10">
    <property type="entry name" value="ACP-like"/>
    <property type="match status" value="1"/>
</dbReference>
<dbReference type="AlphaFoldDB" id="A0A191ZJK3"/>
<dbReference type="OrthoDB" id="9806381at2"/>
<evidence type="ECO:0000259" key="1">
    <source>
        <dbReference type="Pfam" id="PF00550"/>
    </source>
</evidence>